<dbReference type="GO" id="GO:0003746">
    <property type="term" value="F:translation elongation factor activity"/>
    <property type="evidence" value="ECO:0007669"/>
    <property type="project" value="UniProtKB-UniRule"/>
</dbReference>
<dbReference type="InterPro" id="IPR018101">
    <property type="entry name" value="Transl_elong_Ts_CS"/>
</dbReference>
<keyword evidence="2 4" id="KW-0251">Elongation factor</keyword>
<reference evidence="6" key="1">
    <citation type="submission" date="2023-03" db="EMBL/GenBank/DDBJ databases">
        <authorList>
            <person name="Steffen K."/>
            <person name="Cardenas P."/>
        </authorList>
    </citation>
    <scope>NUCLEOTIDE SEQUENCE</scope>
</reference>
<comment type="function">
    <text evidence="4">Associates with the EF-Tu.GDP complex and induces the exchange of GDP to GTP. It remains bound to the aminoacyl-tRNA.EF-Tu.GTP complex up to the GTP hydrolysis stage on the ribosome.</text>
</comment>
<comment type="caution">
    <text evidence="6">The sequence shown here is derived from an EMBL/GenBank/DDBJ whole genome shotgun (WGS) entry which is preliminary data.</text>
</comment>
<organism evidence="6 7">
    <name type="scientific">Geodia barretti</name>
    <name type="common">Barrett's horny sponge</name>
    <dbReference type="NCBI Taxonomy" id="519541"/>
    <lineage>
        <taxon>Eukaryota</taxon>
        <taxon>Metazoa</taxon>
        <taxon>Porifera</taxon>
        <taxon>Demospongiae</taxon>
        <taxon>Heteroscleromorpha</taxon>
        <taxon>Tetractinellida</taxon>
        <taxon>Astrophorina</taxon>
        <taxon>Geodiidae</taxon>
        <taxon>Geodia</taxon>
    </lineage>
</organism>
<sequence length="235" mass="25392">MATAIEEGQAYREAMLLAAAEAANAPEEGAEPTTDEEAADRFSLTTVTLAELENMMTPTTPTQEGPALPAVTVELIRNLREQTGAGISDCKRALEDNDGDLNKAVESLRQKGFEQAARRSDRETSQGLVEAYIHTGGRVGALVQLGCETDFVARTEEFRVLAHDIAMQVAAMSPVYLSEEDIEAGDERPAAQVCLLQQPYIKDGSRTLADLVRETAAQTGENVRVVHFSRLALGE</sequence>
<keyword evidence="4" id="KW-0496">Mitochondrion</keyword>
<dbReference type="EMBL" id="CASHTH010001728">
    <property type="protein sequence ID" value="CAI8019120.1"/>
    <property type="molecule type" value="Genomic_DNA"/>
</dbReference>
<proteinExistence type="inferred from homology"/>
<keyword evidence="3 4" id="KW-0648">Protein biosynthesis</keyword>
<dbReference type="Gene3D" id="3.30.479.20">
    <property type="entry name" value="Elongation factor Ts, dimerisation domain"/>
    <property type="match status" value="1"/>
</dbReference>
<evidence type="ECO:0000313" key="6">
    <source>
        <dbReference type="EMBL" id="CAI8019120.1"/>
    </source>
</evidence>
<dbReference type="InterPro" id="IPR001816">
    <property type="entry name" value="Transl_elong_EFTs/EF1B"/>
</dbReference>
<accession>A0AA35WLT3</accession>
<dbReference type="SUPFAM" id="SSF54713">
    <property type="entry name" value="Elongation factor Ts (EF-Ts), dimerisation domain"/>
    <property type="match status" value="1"/>
</dbReference>
<dbReference type="PANTHER" id="PTHR11741">
    <property type="entry name" value="ELONGATION FACTOR TS"/>
    <property type="match status" value="1"/>
</dbReference>
<dbReference type="FunFam" id="1.10.8.10:FF:000001">
    <property type="entry name" value="Elongation factor Ts"/>
    <property type="match status" value="1"/>
</dbReference>
<evidence type="ECO:0000256" key="2">
    <source>
        <dbReference type="ARBA" id="ARBA00022768"/>
    </source>
</evidence>
<comment type="similarity">
    <text evidence="1 4">Belongs to the EF-Ts family.</text>
</comment>
<gene>
    <name evidence="6" type="ORF">GBAR_LOCUS11517</name>
</gene>
<dbReference type="Proteomes" id="UP001174909">
    <property type="component" value="Unassembled WGS sequence"/>
</dbReference>
<dbReference type="Pfam" id="PF00889">
    <property type="entry name" value="EF_TS"/>
    <property type="match status" value="1"/>
</dbReference>
<evidence type="ECO:0000256" key="3">
    <source>
        <dbReference type="ARBA" id="ARBA00022917"/>
    </source>
</evidence>
<dbReference type="SUPFAM" id="SSF46934">
    <property type="entry name" value="UBA-like"/>
    <property type="match status" value="1"/>
</dbReference>
<evidence type="ECO:0000259" key="5">
    <source>
        <dbReference type="Pfam" id="PF00889"/>
    </source>
</evidence>
<dbReference type="InterPro" id="IPR036402">
    <property type="entry name" value="EF-Ts_dimer_sf"/>
</dbReference>
<dbReference type="CDD" id="cd14275">
    <property type="entry name" value="UBA_EF-Ts"/>
    <property type="match status" value="1"/>
</dbReference>
<name>A0AA35WLT3_GEOBA</name>
<dbReference type="AlphaFoldDB" id="A0AA35WLT3"/>
<dbReference type="HAMAP" id="MF_00050">
    <property type="entry name" value="EF_Ts"/>
    <property type="match status" value="1"/>
</dbReference>
<dbReference type="GO" id="GO:0005739">
    <property type="term" value="C:mitochondrion"/>
    <property type="evidence" value="ECO:0007669"/>
    <property type="project" value="UniProtKB-SubCell"/>
</dbReference>
<evidence type="ECO:0000313" key="7">
    <source>
        <dbReference type="Proteomes" id="UP001174909"/>
    </source>
</evidence>
<dbReference type="InterPro" id="IPR014039">
    <property type="entry name" value="Transl_elong_EFTs/EF1B_dimer"/>
</dbReference>
<keyword evidence="7" id="KW-1185">Reference proteome</keyword>
<dbReference type="InterPro" id="IPR009060">
    <property type="entry name" value="UBA-like_sf"/>
</dbReference>
<evidence type="ECO:0000256" key="1">
    <source>
        <dbReference type="ARBA" id="ARBA00005532"/>
    </source>
</evidence>
<comment type="subcellular location">
    <subcellularLocation>
        <location evidence="4">Mitochondrion</location>
    </subcellularLocation>
</comment>
<dbReference type="Gene3D" id="1.10.8.10">
    <property type="entry name" value="DNA helicase RuvA subunit, C-terminal domain"/>
    <property type="match status" value="1"/>
</dbReference>
<dbReference type="PANTHER" id="PTHR11741:SF0">
    <property type="entry name" value="ELONGATION FACTOR TS, MITOCHONDRIAL"/>
    <property type="match status" value="1"/>
</dbReference>
<evidence type="ECO:0000256" key="4">
    <source>
        <dbReference type="HAMAP-Rule" id="MF_03135"/>
    </source>
</evidence>
<protein>
    <recommendedName>
        <fullName evidence="4">Elongation factor Ts, mitochondrial</fullName>
        <shortName evidence="4">EF-Ts</shortName>
        <shortName evidence="4">EF-TsMt</shortName>
    </recommendedName>
</protein>
<feature type="domain" description="Translation elongation factor EFTs/EF1B dimerisation" evidence="5">
    <location>
        <begin position="117"/>
        <end position="184"/>
    </location>
</feature>
<dbReference type="PROSITE" id="PS01126">
    <property type="entry name" value="EF_TS_1"/>
    <property type="match status" value="1"/>
</dbReference>